<dbReference type="GO" id="GO:0005737">
    <property type="term" value="C:cytoplasm"/>
    <property type="evidence" value="ECO:0007669"/>
    <property type="project" value="TreeGrafter"/>
</dbReference>
<accession>A0A1I3I3A3</accession>
<dbReference type="OrthoDB" id="9814969at2"/>
<name>A0A1I3I3A3_9HYPH</name>
<evidence type="ECO:0000313" key="4">
    <source>
        <dbReference type="Proteomes" id="UP000242763"/>
    </source>
</evidence>
<dbReference type="InterPro" id="IPR006076">
    <property type="entry name" value="FAD-dep_OxRdtase"/>
</dbReference>
<dbReference type="PANTHER" id="PTHR13847">
    <property type="entry name" value="SARCOSINE DEHYDROGENASE-RELATED"/>
    <property type="match status" value="1"/>
</dbReference>
<proteinExistence type="predicted"/>
<organism evidence="3 4">
    <name type="scientific">Aquamicrobium aerolatum DSM 21857</name>
    <dbReference type="NCBI Taxonomy" id="1121003"/>
    <lineage>
        <taxon>Bacteria</taxon>
        <taxon>Pseudomonadati</taxon>
        <taxon>Pseudomonadota</taxon>
        <taxon>Alphaproteobacteria</taxon>
        <taxon>Hyphomicrobiales</taxon>
        <taxon>Phyllobacteriaceae</taxon>
        <taxon>Aerobium</taxon>
    </lineage>
</organism>
<dbReference type="GO" id="GO:0016491">
    <property type="term" value="F:oxidoreductase activity"/>
    <property type="evidence" value="ECO:0007669"/>
    <property type="project" value="UniProtKB-KW"/>
</dbReference>
<dbReference type="Proteomes" id="UP000242763">
    <property type="component" value="Unassembled WGS sequence"/>
</dbReference>
<evidence type="ECO:0000256" key="1">
    <source>
        <dbReference type="ARBA" id="ARBA00023002"/>
    </source>
</evidence>
<sequence>MTYAHQWPASLWSAATAARAASPQLLGTVDHDAVVIGGGLSGLSTALHLARRGIRTALIEGLEVGWGASGRNNGQVIPTLSAVEPGALVKRFGETGERLATLVGASAEYLFRLAESEGIDCEAEQVGWFQPAHSPGRQRLSEQRVNAWNKFGSTAELLDRAETARLLGTDFWHGGMFNRSGGHINPLALVRGLASACERAGVTIYENSPVTDFTRRDEKWHVATERGMVRAKSVVLATNAYSDLLHRKLAPTIARSIVPITSWQMATPPLSEEVRAQVLPGRQAVSDTRADLRYFRYDARNRLITGGSVLGAFNARQRVADHTAKRLAEAFPQLGLQQFTHVWNGRIGITYDRYPRVHRLAPDVWSWVGCNGRGVALSVSLGRELAAAIDGVSLNELALPVTEPSTMPFYPIARRVAPFVLAWYKRRDHREIKLG</sequence>
<dbReference type="PANTHER" id="PTHR13847:SF281">
    <property type="entry name" value="FAD DEPENDENT OXIDOREDUCTASE DOMAIN-CONTAINING PROTEIN"/>
    <property type="match status" value="1"/>
</dbReference>
<dbReference type="SUPFAM" id="SSF51905">
    <property type="entry name" value="FAD/NAD(P)-binding domain"/>
    <property type="match status" value="1"/>
</dbReference>
<dbReference type="AlphaFoldDB" id="A0A1I3I3A3"/>
<dbReference type="RefSeq" id="WP_091517915.1">
    <property type="nucleotide sequence ID" value="NZ_FORF01000002.1"/>
</dbReference>
<dbReference type="Pfam" id="PF01266">
    <property type="entry name" value="DAO"/>
    <property type="match status" value="1"/>
</dbReference>
<keyword evidence="4" id="KW-1185">Reference proteome</keyword>
<protein>
    <submittedName>
        <fullName evidence="3">Glycine/D-amino acid oxidase</fullName>
    </submittedName>
</protein>
<evidence type="ECO:0000259" key="2">
    <source>
        <dbReference type="Pfam" id="PF01266"/>
    </source>
</evidence>
<reference evidence="4" key="1">
    <citation type="submission" date="2016-10" db="EMBL/GenBank/DDBJ databases">
        <authorList>
            <person name="Varghese N."/>
            <person name="Submissions S."/>
        </authorList>
    </citation>
    <scope>NUCLEOTIDE SEQUENCE [LARGE SCALE GENOMIC DNA]</scope>
    <source>
        <strain evidence="4">DSM 21857</strain>
    </source>
</reference>
<dbReference type="Gene3D" id="3.50.50.60">
    <property type="entry name" value="FAD/NAD(P)-binding domain"/>
    <property type="match status" value="1"/>
</dbReference>
<keyword evidence="1" id="KW-0560">Oxidoreductase</keyword>
<gene>
    <name evidence="3" type="ORF">SAMN03080618_00371</name>
</gene>
<evidence type="ECO:0000313" key="3">
    <source>
        <dbReference type="EMBL" id="SFI42340.1"/>
    </source>
</evidence>
<dbReference type="STRING" id="1121003.SAMN03080618_00371"/>
<dbReference type="InterPro" id="IPR036188">
    <property type="entry name" value="FAD/NAD-bd_sf"/>
</dbReference>
<dbReference type="EMBL" id="FORF01000002">
    <property type="protein sequence ID" value="SFI42340.1"/>
    <property type="molecule type" value="Genomic_DNA"/>
</dbReference>
<feature type="domain" description="FAD dependent oxidoreductase" evidence="2">
    <location>
        <begin position="32"/>
        <end position="387"/>
    </location>
</feature>
<dbReference type="Gene3D" id="3.30.9.10">
    <property type="entry name" value="D-Amino Acid Oxidase, subunit A, domain 2"/>
    <property type="match status" value="1"/>
</dbReference>